<feature type="domain" description="CHK kinase-like" evidence="1">
    <location>
        <begin position="133"/>
        <end position="321"/>
    </location>
</feature>
<dbReference type="Pfam" id="PF02958">
    <property type="entry name" value="EcKL"/>
    <property type="match status" value="1"/>
</dbReference>
<protein>
    <submittedName>
        <fullName evidence="2">Adk_1 protein</fullName>
    </submittedName>
</protein>
<accession>A0A0C9RTY6</accession>
<dbReference type="InterPro" id="IPR011009">
    <property type="entry name" value="Kinase-like_dom_sf"/>
</dbReference>
<proteinExistence type="predicted"/>
<sequence length="401" mass="46215">MSEYLKDLESLLHKSLGDDTIVERYVTGELLPPGENYGSKLLSVHAVIKRSDKEDPEDLNLVAKLPPPTQLQRDMFDTPFTFQKEIFMYSDILPFYEQLEKANGVNEPEISPRYYGSRLSLSSDVDFDDNAAILLDNLTPKGYYSTDKRRGCDLVHAKLIIKAMARFHALGMATKEKDPEFFGVLKKRSKCLDGKNGDQWGKMVQKQLQEIADDPEIGKFWEACVKTVESTDASVWTDPPEEPWSTIIHSDCWANNILFHKPDGSDEPDDIKFVDYQNYLFLSPARELTFFLGSGLDADTVPHAHELIDYYYDEVIRRLKALNCQVEMYSPESFREMVRRDGRVEFTHCLFMARLMNLDVDANDPESYAVENLFTRPNGKTYKERLRHVVKFFQGRGWLAQ</sequence>
<dbReference type="SUPFAM" id="SSF56112">
    <property type="entry name" value="Protein kinase-like (PK-like)"/>
    <property type="match status" value="1"/>
</dbReference>
<dbReference type="PANTHER" id="PTHR11012:SF55">
    <property type="entry name" value="BHLH DOMAIN-CONTAINING PROTEIN"/>
    <property type="match status" value="1"/>
</dbReference>
<evidence type="ECO:0000259" key="1">
    <source>
        <dbReference type="SMART" id="SM00587"/>
    </source>
</evidence>
<gene>
    <name evidence="2" type="primary">adk_1</name>
    <name evidence="2" type="ORF">g.20059</name>
</gene>
<reference evidence="2" key="1">
    <citation type="submission" date="2015-01" db="EMBL/GenBank/DDBJ databases">
        <title>Transcriptome Assembly of Fopius arisanus.</title>
        <authorList>
            <person name="Geib S."/>
        </authorList>
    </citation>
    <scope>NUCLEOTIDE SEQUENCE</scope>
</reference>
<dbReference type="SMART" id="SM00587">
    <property type="entry name" value="CHK"/>
    <property type="match status" value="1"/>
</dbReference>
<dbReference type="EMBL" id="GBYB01012195">
    <property type="protein sequence ID" value="JAG81962.1"/>
    <property type="molecule type" value="Transcribed_RNA"/>
</dbReference>
<dbReference type="PANTHER" id="PTHR11012">
    <property type="entry name" value="PROTEIN KINASE-LIKE DOMAIN-CONTAINING"/>
    <property type="match status" value="1"/>
</dbReference>
<organism evidence="2">
    <name type="scientific">Fopius arisanus</name>
    <dbReference type="NCBI Taxonomy" id="64838"/>
    <lineage>
        <taxon>Eukaryota</taxon>
        <taxon>Metazoa</taxon>
        <taxon>Ecdysozoa</taxon>
        <taxon>Arthropoda</taxon>
        <taxon>Hexapoda</taxon>
        <taxon>Insecta</taxon>
        <taxon>Pterygota</taxon>
        <taxon>Neoptera</taxon>
        <taxon>Endopterygota</taxon>
        <taxon>Hymenoptera</taxon>
        <taxon>Apocrita</taxon>
        <taxon>Ichneumonoidea</taxon>
        <taxon>Braconidae</taxon>
        <taxon>Opiinae</taxon>
        <taxon>Fopius</taxon>
    </lineage>
</organism>
<evidence type="ECO:0000313" key="2">
    <source>
        <dbReference type="EMBL" id="JAG81962.1"/>
    </source>
</evidence>
<dbReference type="InterPro" id="IPR004119">
    <property type="entry name" value="EcKL"/>
</dbReference>
<name>A0A0C9RTY6_9HYME</name>
<dbReference type="Gene3D" id="3.90.1200.10">
    <property type="match status" value="1"/>
</dbReference>
<dbReference type="AlphaFoldDB" id="A0A0C9RTY6"/>
<dbReference type="InterPro" id="IPR015897">
    <property type="entry name" value="CHK_kinase-like"/>
</dbReference>